<sequence>MNKEVIKVINQIGSEIAFLFNSVLEEDSISINSKVNKNTLRDSNLRKDFQQNIKITDSVVIENLFNHYIDFIEKGRTPKYKKIPPISSLRDWAMKNGIATDNRTLYIISYVIWRDGYAARPILSKLDELVEKQFDSIWSLDLFNVIIDELNKYFNE</sequence>
<reference evidence="1" key="1">
    <citation type="submission" date="2019-03" db="EMBL/GenBank/DDBJ databases">
        <title>Single cell metagenomics reveals metabolic interactions within the superorganism composed of flagellate Streblomastix strix and complex community of Bacteroidetes bacteria on its surface.</title>
        <authorList>
            <person name="Treitli S.C."/>
            <person name="Kolisko M."/>
            <person name="Husnik F."/>
            <person name="Keeling P."/>
            <person name="Hampl V."/>
        </authorList>
    </citation>
    <scope>NUCLEOTIDE SEQUENCE</scope>
    <source>
        <strain evidence="1">STM</strain>
    </source>
</reference>
<dbReference type="AlphaFoldDB" id="A0A5J4RL69"/>
<protein>
    <submittedName>
        <fullName evidence="1">Uncharacterized protein</fullName>
    </submittedName>
</protein>
<accession>A0A5J4RL69</accession>
<gene>
    <name evidence="1" type="ORF">EZS27_016878</name>
</gene>
<comment type="caution">
    <text evidence="1">The sequence shown here is derived from an EMBL/GenBank/DDBJ whole genome shotgun (WGS) entry which is preliminary data.</text>
</comment>
<name>A0A5J4RL69_9ZZZZ</name>
<evidence type="ECO:0000313" key="1">
    <source>
        <dbReference type="EMBL" id="KAA6334836.1"/>
    </source>
</evidence>
<organism evidence="1">
    <name type="scientific">termite gut metagenome</name>
    <dbReference type="NCBI Taxonomy" id="433724"/>
    <lineage>
        <taxon>unclassified sequences</taxon>
        <taxon>metagenomes</taxon>
        <taxon>organismal metagenomes</taxon>
    </lineage>
</organism>
<proteinExistence type="predicted"/>
<dbReference type="EMBL" id="SNRY01000955">
    <property type="protein sequence ID" value="KAA6334836.1"/>
    <property type="molecule type" value="Genomic_DNA"/>
</dbReference>